<keyword evidence="3" id="KW-1185">Reference proteome</keyword>
<dbReference type="PROSITE" id="PS50853">
    <property type="entry name" value="FN3"/>
    <property type="match status" value="4"/>
</dbReference>
<name>A0A7D9EHV7_PARCT</name>
<dbReference type="AlphaFoldDB" id="A0A7D9EHV7"/>
<dbReference type="SMART" id="SM00060">
    <property type="entry name" value="FN3"/>
    <property type="match status" value="4"/>
</dbReference>
<dbReference type="InterPro" id="IPR013783">
    <property type="entry name" value="Ig-like_fold"/>
</dbReference>
<dbReference type="FunFam" id="2.60.40.10:FF:000035">
    <property type="entry name" value="Contactin 1"/>
    <property type="match status" value="1"/>
</dbReference>
<organism evidence="2 3">
    <name type="scientific">Paramuricea clavata</name>
    <name type="common">Red gorgonian</name>
    <name type="synonym">Violescent sea-whip</name>
    <dbReference type="NCBI Taxonomy" id="317549"/>
    <lineage>
        <taxon>Eukaryota</taxon>
        <taxon>Metazoa</taxon>
        <taxon>Cnidaria</taxon>
        <taxon>Anthozoa</taxon>
        <taxon>Octocorallia</taxon>
        <taxon>Malacalcyonacea</taxon>
        <taxon>Plexauridae</taxon>
        <taxon>Paramuricea</taxon>
    </lineage>
</organism>
<dbReference type="PANTHER" id="PTHR13817">
    <property type="entry name" value="TITIN"/>
    <property type="match status" value="1"/>
</dbReference>
<protein>
    <submittedName>
        <fullName evidence="2">Neural cell adhesion molecule L1 isoform X1</fullName>
    </submittedName>
</protein>
<reference evidence="2" key="1">
    <citation type="submission" date="2020-04" db="EMBL/GenBank/DDBJ databases">
        <authorList>
            <person name="Alioto T."/>
            <person name="Alioto T."/>
            <person name="Gomez Garrido J."/>
        </authorList>
    </citation>
    <scope>NUCLEOTIDE SEQUENCE</scope>
    <source>
        <strain evidence="2">A484AB</strain>
    </source>
</reference>
<dbReference type="InterPro" id="IPR003961">
    <property type="entry name" value="FN3_dom"/>
</dbReference>
<dbReference type="InterPro" id="IPR036116">
    <property type="entry name" value="FN3_sf"/>
</dbReference>
<gene>
    <name evidence="2" type="ORF">PACLA_8A028368</name>
</gene>
<evidence type="ECO:0000313" key="2">
    <source>
        <dbReference type="EMBL" id="CAB4008848.1"/>
    </source>
</evidence>
<evidence type="ECO:0000313" key="3">
    <source>
        <dbReference type="Proteomes" id="UP001152795"/>
    </source>
</evidence>
<proteinExistence type="predicted"/>
<evidence type="ECO:0000256" key="1">
    <source>
        <dbReference type="ARBA" id="ARBA00022737"/>
    </source>
</evidence>
<dbReference type="EMBL" id="CACRXK020006249">
    <property type="protein sequence ID" value="CAB4008848.1"/>
    <property type="molecule type" value="Genomic_DNA"/>
</dbReference>
<keyword evidence="1" id="KW-0677">Repeat</keyword>
<dbReference type="InterPro" id="IPR050964">
    <property type="entry name" value="Striated_Muscle_Regulatory"/>
</dbReference>
<dbReference type="Gene3D" id="2.60.40.10">
    <property type="entry name" value="Immunoglobulins"/>
    <property type="match status" value="4"/>
</dbReference>
<dbReference type="CDD" id="cd00063">
    <property type="entry name" value="FN3"/>
    <property type="match status" value="4"/>
</dbReference>
<dbReference type="Pfam" id="PF00041">
    <property type="entry name" value="fn3"/>
    <property type="match status" value="4"/>
</dbReference>
<dbReference type="FunFam" id="2.60.40.10:FF:000028">
    <property type="entry name" value="Neuronal cell adhesion molecule"/>
    <property type="match status" value="1"/>
</dbReference>
<sequence>PDKAPSNITGQGPSPTELTISWQPLKPIEQNGPSLHYAVFFRRVKDPSPMTRVQVDAETSKNKLEYTVADTEFYEQFEFQVQAINALGPGPKSAVVYGYSGEKSPVGEPQDLRVQILNSRSARATWTGITKDRRASRGKLLGYKVYFWSTQHGMRPTDAHYEPTDETVTMLGLDSFTTYFFQVVAYNSKGDGPGSNVVGPLSTPESVPEAPYSLDIHVNKPEVTLTWKPPLKTNGIMVGYQVTVRKLPVGQINIIDVGEQRLEQEFEALDLEGRYQFALLARNRVGFGPPLVVNIDLKIVPKKPPEDVFISVDQDKKTATVKWSKVEGKIVGYRVTYWNTRDGPEKSTKFQEVNKNGARMVKVANLEEKVTYNFQVRSYQEFGDNLVLGPQSKIHSVTIEKSKTKSRSNGWTLQCARLYVISLSILGLLNVML</sequence>
<dbReference type="Proteomes" id="UP001152795">
    <property type="component" value="Unassembled WGS sequence"/>
</dbReference>
<accession>A0A7D9EHV7</accession>
<feature type="non-terminal residue" evidence="2">
    <location>
        <position position="433"/>
    </location>
</feature>
<dbReference type="SUPFAM" id="SSF49265">
    <property type="entry name" value="Fibronectin type III"/>
    <property type="match status" value="3"/>
</dbReference>
<dbReference type="PANTHER" id="PTHR13817:SF175">
    <property type="entry name" value="IG-LIKE AND FIBRONECTIN TYPE-III DOMAIN-CONTAINING PROTEIN C27B7.7"/>
    <property type="match status" value="1"/>
</dbReference>
<dbReference type="OrthoDB" id="5982258at2759"/>
<comment type="caution">
    <text evidence="2">The sequence shown here is derived from an EMBL/GenBank/DDBJ whole genome shotgun (WGS) entry which is preliminary data.</text>
</comment>